<evidence type="ECO:0000313" key="1">
    <source>
        <dbReference type="EMBL" id="OKH36796.1"/>
    </source>
</evidence>
<proteinExistence type="predicted"/>
<organism evidence="1 2">
    <name type="scientific">[Phormidium ambiguum] IAM M-71</name>
    <dbReference type="NCBI Taxonomy" id="454136"/>
    <lineage>
        <taxon>Bacteria</taxon>
        <taxon>Bacillati</taxon>
        <taxon>Cyanobacteriota</taxon>
        <taxon>Cyanophyceae</taxon>
        <taxon>Oscillatoriophycideae</taxon>
        <taxon>Aerosakkonematales</taxon>
        <taxon>Aerosakkonemataceae</taxon>
        <taxon>Floridanema</taxon>
    </lineage>
</organism>
<protein>
    <submittedName>
        <fullName evidence="1">Uncharacterized protein</fullName>
    </submittedName>
</protein>
<comment type="caution">
    <text evidence="1">The sequence shown here is derived from an EMBL/GenBank/DDBJ whole genome shotgun (WGS) entry which is preliminary data.</text>
</comment>
<gene>
    <name evidence="1" type="ORF">NIES2119_15335</name>
</gene>
<sequence length="78" mass="8660">MSKHCVRIAKRKAVDKQGILVKISLSAKNEELLKSSKLNKSQSGRGIHYAIALTILDISLFCLKKLVKTLYATSPQYA</sequence>
<dbReference type="AlphaFoldDB" id="A0A1U7II02"/>
<dbReference type="Proteomes" id="UP000185860">
    <property type="component" value="Unassembled WGS sequence"/>
</dbReference>
<evidence type="ECO:0000313" key="2">
    <source>
        <dbReference type="Proteomes" id="UP000185860"/>
    </source>
</evidence>
<accession>A0A1U7II02</accession>
<reference evidence="1 2" key="1">
    <citation type="submission" date="2016-11" db="EMBL/GenBank/DDBJ databases">
        <title>Draft Genome Sequences of Nine Cyanobacterial Strains from Diverse Habitats.</title>
        <authorList>
            <person name="Zhu T."/>
            <person name="Hou S."/>
            <person name="Lu X."/>
            <person name="Hess W.R."/>
        </authorList>
    </citation>
    <scope>NUCLEOTIDE SEQUENCE [LARGE SCALE GENOMIC DNA]</scope>
    <source>
        <strain evidence="1 2">IAM M-71</strain>
    </source>
</reference>
<name>A0A1U7II02_9CYAN</name>
<dbReference type="EMBL" id="MRCE01000014">
    <property type="protein sequence ID" value="OKH36796.1"/>
    <property type="molecule type" value="Genomic_DNA"/>
</dbReference>